<proteinExistence type="predicted"/>
<dbReference type="EMBL" id="CP036276">
    <property type="protein sequence ID" value="QDU45216.1"/>
    <property type="molecule type" value="Genomic_DNA"/>
</dbReference>
<protein>
    <submittedName>
        <fullName evidence="3">Uncharacterized protein</fullName>
    </submittedName>
</protein>
<dbReference type="PANTHER" id="PTHR43581:SF2">
    <property type="entry name" value="EXCINUCLEASE ATPASE SUBUNIT"/>
    <property type="match status" value="1"/>
</dbReference>
<organism evidence="3 4">
    <name type="scientific">Symmachiella dynata</name>
    <dbReference type="NCBI Taxonomy" id="2527995"/>
    <lineage>
        <taxon>Bacteria</taxon>
        <taxon>Pseudomonadati</taxon>
        <taxon>Planctomycetota</taxon>
        <taxon>Planctomycetia</taxon>
        <taxon>Planctomycetales</taxon>
        <taxon>Planctomycetaceae</taxon>
        <taxon>Symmachiella</taxon>
    </lineage>
</organism>
<evidence type="ECO:0000313" key="4">
    <source>
        <dbReference type="Proteomes" id="UP000319383"/>
    </source>
</evidence>
<evidence type="ECO:0000259" key="2">
    <source>
        <dbReference type="Pfam" id="PF20469"/>
    </source>
</evidence>
<dbReference type="InterPro" id="IPR041685">
    <property type="entry name" value="AAA_GajA/Old/RecF-like"/>
</dbReference>
<feature type="domain" description="Endonuclease GajA/Old nuclease/RecF-like AAA" evidence="1">
    <location>
        <begin position="6"/>
        <end position="59"/>
    </location>
</feature>
<dbReference type="InterPro" id="IPR051396">
    <property type="entry name" value="Bact_Antivir_Def_Nuclease"/>
</dbReference>
<dbReference type="Pfam" id="PF13175">
    <property type="entry name" value="AAA_15"/>
    <property type="match status" value="1"/>
</dbReference>
<dbReference type="PANTHER" id="PTHR43581">
    <property type="entry name" value="ATP/GTP PHOSPHATASE"/>
    <property type="match status" value="1"/>
</dbReference>
<gene>
    <name evidence="3" type="ORF">Mal52_37070</name>
</gene>
<name>A0A517ZRV0_9PLAN</name>
<evidence type="ECO:0000313" key="3">
    <source>
        <dbReference type="EMBL" id="QDU45216.1"/>
    </source>
</evidence>
<dbReference type="KEGG" id="sdyn:Mal52_37070"/>
<dbReference type="Pfam" id="PF20469">
    <property type="entry name" value="OLD-like_TOPRIM"/>
    <property type="match status" value="1"/>
</dbReference>
<dbReference type="AlphaFoldDB" id="A0A517ZRV0"/>
<keyword evidence="4" id="KW-1185">Reference proteome</keyword>
<dbReference type="Proteomes" id="UP000319383">
    <property type="component" value="Chromosome"/>
</dbReference>
<sequence length="379" mass="42328">MNRPLSLVLFIEEPEVHLHAQAQQAFIANAWGIIEDASKRHGEVGMAPQLVVTTHSSHILDTVDFANVRYFRRRLCEGDDPTNTITLNASDVLSLRGFRPTQNTAGKNEIATPAQVKAKKEMDDEYERVTLDFLKRYLKLTHCDLFFADAAVLVEGAVEKILLPEMIKKTAPGLRQRYLTVLEVGGAYAHRFASLLEFLAVPYLVITDIDSVAQKDGAKRASTCRADTMDAVSSNGSLKYFLELSTIKDLIGLKCDSQLLQDRRCYIAYQRPSLVDGYTEEQPMHGRTLEETFAYENLPLFRNGSLKIAKDLPAELDHEKEYDAVFKAVKSSTFKKTEFALMVASSGAEWATPKYIADGLRWLEGELQAAEPSGQEGAE</sequence>
<reference evidence="3 4" key="1">
    <citation type="submission" date="2019-02" db="EMBL/GenBank/DDBJ databases">
        <title>Deep-cultivation of Planctomycetes and their phenomic and genomic characterization uncovers novel biology.</title>
        <authorList>
            <person name="Wiegand S."/>
            <person name="Jogler M."/>
            <person name="Boedeker C."/>
            <person name="Pinto D."/>
            <person name="Vollmers J."/>
            <person name="Rivas-Marin E."/>
            <person name="Kohn T."/>
            <person name="Peeters S.H."/>
            <person name="Heuer A."/>
            <person name="Rast P."/>
            <person name="Oberbeckmann S."/>
            <person name="Bunk B."/>
            <person name="Jeske O."/>
            <person name="Meyerdierks A."/>
            <person name="Storesund J.E."/>
            <person name="Kallscheuer N."/>
            <person name="Luecker S."/>
            <person name="Lage O.M."/>
            <person name="Pohl T."/>
            <person name="Merkel B.J."/>
            <person name="Hornburger P."/>
            <person name="Mueller R.-W."/>
            <person name="Bruemmer F."/>
            <person name="Labrenz M."/>
            <person name="Spormann A.M."/>
            <person name="Op den Camp H."/>
            <person name="Overmann J."/>
            <person name="Amann R."/>
            <person name="Jetten M.S.M."/>
            <person name="Mascher T."/>
            <person name="Medema M.H."/>
            <person name="Devos D.P."/>
            <person name="Kaster A.-K."/>
            <person name="Ovreas L."/>
            <person name="Rohde M."/>
            <person name="Galperin M.Y."/>
            <person name="Jogler C."/>
        </authorList>
    </citation>
    <scope>NUCLEOTIDE SEQUENCE [LARGE SCALE GENOMIC DNA]</scope>
    <source>
        <strain evidence="3 4">Mal52</strain>
    </source>
</reference>
<evidence type="ECO:0000259" key="1">
    <source>
        <dbReference type="Pfam" id="PF13175"/>
    </source>
</evidence>
<accession>A0A517ZRV0</accession>
<dbReference type="CDD" id="cd01026">
    <property type="entry name" value="TOPRIM_OLD"/>
    <property type="match status" value="1"/>
</dbReference>
<feature type="domain" description="OLD protein-like TOPRIM" evidence="2">
    <location>
        <begin position="146"/>
        <end position="210"/>
    </location>
</feature>
<dbReference type="InterPro" id="IPR034139">
    <property type="entry name" value="TOPRIM_OLD"/>
</dbReference>